<feature type="chain" id="PRO_5003400682" description="Lipoprotein" evidence="1">
    <location>
        <begin position="27"/>
        <end position="148"/>
    </location>
</feature>
<evidence type="ECO:0008006" key="4">
    <source>
        <dbReference type="Google" id="ProtNLM"/>
    </source>
</evidence>
<dbReference type="KEGG" id="cmr:Cycma_0523"/>
<name>G0IXW5_CYCMS</name>
<dbReference type="eggNOG" id="ENOG5032Y2Z">
    <property type="taxonomic scope" value="Bacteria"/>
</dbReference>
<reference evidence="3" key="1">
    <citation type="submission" date="2011-07" db="EMBL/GenBank/DDBJ databases">
        <title>The complete genome of Cyclobacterium marinum DSM 745.</title>
        <authorList>
            <person name="Lucas S."/>
            <person name="Han J."/>
            <person name="Lapidus A."/>
            <person name="Bruce D."/>
            <person name="Goodwin L."/>
            <person name="Pitluck S."/>
            <person name="Peters L."/>
            <person name="Kyrpides N."/>
            <person name="Mavromatis K."/>
            <person name="Ivanova N."/>
            <person name="Ovchinnikova G."/>
            <person name="Chertkov O."/>
            <person name="Detter J.C."/>
            <person name="Tapia R."/>
            <person name="Han C."/>
            <person name="Land M."/>
            <person name="Hauser L."/>
            <person name="Markowitz V."/>
            <person name="Cheng J.-F."/>
            <person name="Hugenholtz P."/>
            <person name="Woyke T."/>
            <person name="Wu D."/>
            <person name="Tindall B."/>
            <person name="Schuetze A."/>
            <person name="Brambilla E."/>
            <person name="Klenk H.-P."/>
            <person name="Eisen J.A."/>
        </authorList>
    </citation>
    <scope>NUCLEOTIDE SEQUENCE [LARGE SCALE GENOMIC DNA]</scope>
    <source>
        <strain evidence="3">ATCC 25205 / DSM 745 / LMG 13164 / NCIMB 1802</strain>
    </source>
</reference>
<feature type="signal peptide" evidence="1">
    <location>
        <begin position="1"/>
        <end position="26"/>
    </location>
</feature>
<keyword evidence="1" id="KW-0732">Signal</keyword>
<sequence>MKKNLQFKRNIFTYITALVILSGAYACSTKVTFPVSSVVPAAEPVASINKTKEGAYQVNLDINNLALPERLSPPKKHYIVWIEATGQGLIKLGEIANNSGMFKNRGKASFEKETMYKPTMLLITAENSLDISYPGSNVILKSKPFELK</sequence>
<protein>
    <recommendedName>
        <fullName evidence="4">Lipoprotein</fullName>
    </recommendedName>
</protein>
<dbReference type="AlphaFoldDB" id="G0IXW5"/>
<dbReference type="OrthoDB" id="676347at2"/>
<dbReference type="HOGENOM" id="CLU_149932_0_0_10"/>
<dbReference type="RefSeq" id="WP_014018597.1">
    <property type="nucleotide sequence ID" value="NC_015914.1"/>
</dbReference>
<dbReference type="PROSITE" id="PS51257">
    <property type="entry name" value="PROKAR_LIPOPROTEIN"/>
    <property type="match status" value="1"/>
</dbReference>
<accession>G0IXW5</accession>
<evidence type="ECO:0000256" key="1">
    <source>
        <dbReference type="SAM" id="SignalP"/>
    </source>
</evidence>
<evidence type="ECO:0000313" key="2">
    <source>
        <dbReference type="EMBL" id="AEL24298.1"/>
    </source>
</evidence>
<gene>
    <name evidence="2" type="ordered locus">Cycma_0523</name>
</gene>
<dbReference type="EMBL" id="CP002955">
    <property type="protein sequence ID" value="AEL24298.1"/>
    <property type="molecule type" value="Genomic_DNA"/>
</dbReference>
<organism evidence="2 3">
    <name type="scientific">Cyclobacterium marinum (strain ATCC 25205 / DSM 745 / LMG 13164 / NCIMB 1802)</name>
    <name type="common">Flectobacillus marinus</name>
    <dbReference type="NCBI Taxonomy" id="880070"/>
    <lineage>
        <taxon>Bacteria</taxon>
        <taxon>Pseudomonadati</taxon>
        <taxon>Bacteroidota</taxon>
        <taxon>Cytophagia</taxon>
        <taxon>Cytophagales</taxon>
        <taxon>Cyclobacteriaceae</taxon>
        <taxon>Cyclobacterium</taxon>
    </lineage>
</organism>
<proteinExistence type="predicted"/>
<evidence type="ECO:0000313" key="3">
    <source>
        <dbReference type="Proteomes" id="UP000001635"/>
    </source>
</evidence>
<keyword evidence="3" id="KW-1185">Reference proteome</keyword>
<dbReference type="Proteomes" id="UP000001635">
    <property type="component" value="Chromosome"/>
</dbReference>